<name>A0ABM1PZU4_DROAR</name>
<dbReference type="RefSeq" id="XP_017872730.1">
    <property type="nucleotide sequence ID" value="XM_018017241.1"/>
</dbReference>
<reference evidence="2" key="1">
    <citation type="submission" date="2025-08" db="UniProtKB">
        <authorList>
            <consortium name="RefSeq"/>
        </authorList>
    </citation>
    <scope>IDENTIFICATION</scope>
    <source>
        <tissue evidence="2">Whole organism</tissue>
    </source>
</reference>
<evidence type="ECO:0000313" key="2">
    <source>
        <dbReference type="RefSeq" id="XP_017872730.1"/>
    </source>
</evidence>
<gene>
    <name evidence="2" type="primary">LOC108620338</name>
</gene>
<sequence length="137" mass="15555">MSYLCVNYNVICKFSLKGLKALHQDNQEYLREHRWPPVWYLKDYDYYQRCINELNKELKQKSAGRDFQSDDEGCLCFSGVFSCWLLGKSKRNGVTNANANAPSGGESSGATAENQIFNSTANSMNHIDLEADIDLNL</sequence>
<proteinExistence type="predicted"/>
<dbReference type="GeneID" id="108620338"/>
<accession>A0ABM1PZU4</accession>
<keyword evidence="1" id="KW-1185">Reference proteome</keyword>
<organism evidence="1 2">
    <name type="scientific">Drosophila arizonae</name>
    <name type="common">Fruit fly</name>
    <dbReference type="NCBI Taxonomy" id="7263"/>
    <lineage>
        <taxon>Eukaryota</taxon>
        <taxon>Metazoa</taxon>
        <taxon>Ecdysozoa</taxon>
        <taxon>Arthropoda</taxon>
        <taxon>Hexapoda</taxon>
        <taxon>Insecta</taxon>
        <taxon>Pterygota</taxon>
        <taxon>Neoptera</taxon>
        <taxon>Endopterygota</taxon>
        <taxon>Diptera</taxon>
        <taxon>Brachycera</taxon>
        <taxon>Muscomorpha</taxon>
        <taxon>Ephydroidea</taxon>
        <taxon>Drosophilidae</taxon>
        <taxon>Drosophila</taxon>
    </lineage>
</organism>
<evidence type="ECO:0000313" key="1">
    <source>
        <dbReference type="Proteomes" id="UP000694904"/>
    </source>
</evidence>
<protein>
    <submittedName>
        <fullName evidence="2">Uncharacterized protein LOC108620338</fullName>
    </submittedName>
</protein>
<dbReference type="Proteomes" id="UP000694904">
    <property type="component" value="Unplaced"/>
</dbReference>